<comment type="caution">
    <text evidence="1">The sequence shown here is derived from an EMBL/GenBank/DDBJ whole genome shotgun (WGS) entry which is preliminary data.</text>
</comment>
<organism evidence="1 2">
    <name type="scientific">Streptomyces milbemycinicus</name>
    <dbReference type="NCBI Taxonomy" id="476552"/>
    <lineage>
        <taxon>Bacteria</taxon>
        <taxon>Bacillati</taxon>
        <taxon>Actinomycetota</taxon>
        <taxon>Actinomycetes</taxon>
        <taxon>Kitasatosporales</taxon>
        <taxon>Streptomycetaceae</taxon>
        <taxon>Streptomyces</taxon>
    </lineage>
</organism>
<evidence type="ECO:0000313" key="1">
    <source>
        <dbReference type="EMBL" id="MFK4268702.1"/>
    </source>
</evidence>
<proteinExistence type="predicted"/>
<dbReference type="EMBL" id="JBJDQH010000009">
    <property type="protein sequence ID" value="MFK4268702.1"/>
    <property type="molecule type" value="Genomic_DNA"/>
</dbReference>
<protein>
    <submittedName>
        <fullName evidence="1">Uncharacterized protein</fullName>
    </submittedName>
</protein>
<name>A0ABW8LS02_9ACTN</name>
<dbReference type="RefSeq" id="WP_358643169.1">
    <property type="nucleotide sequence ID" value="NZ_JBFAEV010000025.1"/>
</dbReference>
<accession>A0ABW8LS02</accession>
<gene>
    <name evidence="1" type="ORF">ACI2L5_27685</name>
</gene>
<keyword evidence="2" id="KW-1185">Reference proteome</keyword>
<evidence type="ECO:0000313" key="2">
    <source>
        <dbReference type="Proteomes" id="UP001620295"/>
    </source>
</evidence>
<sequence>MAARGPRKREILCRRPWEGVLTSAADRLDASGTARYLFRPNCHSRGTNTFTNFLARAQPSPGVPRLVMGRLRSTWLVELFEERLPITVIVAAAGVDTLHGLSRILPFLTSVSAGEAARLLRGSG</sequence>
<reference evidence="1 2" key="1">
    <citation type="submission" date="2024-11" db="EMBL/GenBank/DDBJ databases">
        <title>The Natural Products Discovery Center: Release of the First 8490 Sequenced Strains for Exploring Actinobacteria Biosynthetic Diversity.</title>
        <authorList>
            <person name="Kalkreuter E."/>
            <person name="Kautsar S.A."/>
            <person name="Yang D."/>
            <person name="Bader C.D."/>
            <person name="Teijaro C.N."/>
            <person name="Fluegel L."/>
            <person name="Davis C.M."/>
            <person name="Simpson J.R."/>
            <person name="Lauterbach L."/>
            <person name="Steele A.D."/>
            <person name="Gui C."/>
            <person name="Meng S."/>
            <person name="Li G."/>
            <person name="Viehrig K."/>
            <person name="Ye F."/>
            <person name="Su P."/>
            <person name="Kiefer A.F."/>
            <person name="Nichols A."/>
            <person name="Cepeda A.J."/>
            <person name="Yan W."/>
            <person name="Fan B."/>
            <person name="Jiang Y."/>
            <person name="Adhikari A."/>
            <person name="Zheng C.-J."/>
            <person name="Schuster L."/>
            <person name="Cowan T.M."/>
            <person name="Smanski M.J."/>
            <person name="Chevrette M.G."/>
            <person name="De Carvalho L.P.S."/>
            <person name="Shen B."/>
        </authorList>
    </citation>
    <scope>NUCLEOTIDE SEQUENCE [LARGE SCALE GENOMIC DNA]</scope>
    <source>
        <strain evidence="1 2">NPDC020863</strain>
    </source>
</reference>
<dbReference type="Proteomes" id="UP001620295">
    <property type="component" value="Unassembled WGS sequence"/>
</dbReference>